<feature type="compositionally biased region" description="Basic residues" evidence="2">
    <location>
        <begin position="392"/>
        <end position="403"/>
    </location>
</feature>
<evidence type="ECO:0000256" key="1">
    <source>
        <dbReference type="ARBA" id="ARBA00010883"/>
    </source>
</evidence>
<dbReference type="PANTHER" id="PTHR22775">
    <property type="entry name" value="SORTING NEXIN"/>
    <property type="match status" value="1"/>
</dbReference>
<feature type="region of interest" description="Disordered" evidence="2">
    <location>
        <begin position="388"/>
        <end position="414"/>
    </location>
</feature>
<dbReference type="Gene3D" id="3.30.1520.10">
    <property type="entry name" value="Phox-like domain"/>
    <property type="match status" value="1"/>
</dbReference>
<feature type="compositionally biased region" description="Basic and acidic residues" evidence="2">
    <location>
        <begin position="427"/>
        <end position="439"/>
    </location>
</feature>
<name>A0A4Q4TCN9_9PEZI</name>
<dbReference type="InterPro" id="IPR003114">
    <property type="entry name" value="Phox_assoc"/>
</dbReference>
<dbReference type="Pfam" id="PF02194">
    <property type="entry name" value="PXA"/>
    <property type="match status" value="1"/>
</dbReference>
<feature type="compositionally biased region" description="Basic and acidic residues" evidence="2">
    <location>
        <begin position="472"/>
        <end position="498"/>
    </location>
</feature>
<dbReference type="InterPro" id="IPR013937">
    <property type="entry name" value="Sorting_nexin_C"/>
</dbReference>
<feature type="compositionally biased region" description="Polar residues" evidence="2">
    <location>
        <begin position="732"/>
        <end position="746"/>
    </location>
</feature>
<feature type="region of interest" description="Disordered" evidence="2">
    <location>
        <begin position="732"/>
        <end position="916"/>
    </location>
</feature>
<feature type="compositionally biased region" description="Polar residues" evidence="2">
    <location>
        <begin position="801"/>
        <end position="812"/>
    </location>
</feature>
<feature type="domain" description="PXA" evidence="4">
    <location>
        <begin position="168"/>
        <end position="350"/>
    </location>
</feature>
<dbReference type="EMBL" id="QJNU01000293">
    <property type="protein sequence ID" value="RYP02933.1"/>
    <property type="molecule type" value="Genomic_DNA"/>
</dbReference>
<feature type="compositionally biased region" description="Low complexity" evidence="2">
    <location>
        <begin position="822"/>
        <end position="845"/>
    </location>
</feature>
<dbReference type="SUPFAM" id="SSF64268">
    <property type="entry name" value="PX domain"/>
    <property type="match status" value="1"/>
</dbReference>
<evidence type="ECO:0000256" key="2">
    <source>
        <dbReference type="SAM" id="MobiDB-lite"/>
    </source>
</evidence>
<dbReference type="STRING" id="155417.A0A4Q4TCN9"/>
<dbReference type="CDD" id="cd06093">
    <property type="entry name" value="PX_domain"/>
    <property type="match status" value="1"/>
</dbReference>
<dbReference type="Pfam" id="PF08628">
    <property type="entry name" value="Nexin_C"/>
    <property type="match status" value="1"/>
</dbReference>
<feature type="compositionally biased region" description="Low complexity" evidence="2">
    <location>
        <begin position="20"/>
        <end position="32"/>
    </location>
</feature>
<feature type="compositionally biased region" description="Basic and acidic residues" evidence="2">
    <location>
        <begin position="404"/>
        <end position="414"/>
    </location>
</feature>
<comment type="similarity">
    <text evidence="1">Belongs to the sorting nexin family.</text>
</comment>
<dbReference type="GO" id="GO:0035091">
    <property type="term" value="F:phosphatidylinositol binding"/>
    <property type="evidence" value="ECO:0007669"/>
    <property type="project" value="InterPro"/>
</dbReference>
<feature type="transmembrane region" description="Helical" evidence="3">
    <location>
        <begin position="89"/>
        <end position="111"/>
    </location>
</feature>
<keyword evidence="3" id="KW-0472">Membrane</keyword>
<feature type="transmembrane region" description="Helical" evidence="3">
    <location>
        <begin position="232"/>
        <end position="251"/>
    </location>
</feature>
<evidence type="ECO:0000313" key="5">
    <source>
        <dbReference type="EMBL" id="RYP02933.1"/>
    </source>
</evidence>
<keyword evidence="6" id="KW-1185">Reference proteome</keyword>
<reference evidence="5 6" key="1">
    <citation type="submission" date="2018-06" db="EMBL/GenBank/DDBJ databases">
        <title>Complete Genomes of Monosporascus.</title>
        <authorList>
            <person name="Robinson A.J."/>
            <person name="Natvig D.O."/>
        </authorList>
    </citation>
    <scope>NUCLEOTIDE SEQUENCE [LARGE SCALE GENOMIC DNA]</scope>
    <source>
        <strain evidence="5 6">CBS 110550</strain>
    </source>
</reference>
<feature type="compositionally biased region" description="Low complexity" evidence="2">
    <location>
        <begin position="747"/>
        <end position="758"/>
    </location>
</feature>
<organism evidence="5 6">
    <name type="scientific">Monosporascus ibericus</name>
    <dbReference type="NCBI Taxonomy" id="155417"/>
    <lineage>
        <taxon>Eukaryota</taxon>
        <taxon>Fungi</taxon>
        <taxon>Dikarya</taxon>
        <taxon>Ascomycota</taxon>
        <taxon>Pezizomycotina</taxon>
        <taxon>Sordariomycetes</taxon>
        <taxon>Xylariomycetidae</taxon>
        <taxon>Xylariales</taxon>
        <taxon>Xylariales incertae sedis</taxon>
        <taxon>Monosporascus</taxon>
    </lineage>
</organism>
<sequence>MKPSDEAQKGGLSAPSPNSETIDVEQTTTETTLAQPPRTEIRALEPLSPITPSSKKSQQEEDLITKVLLFLSTATPGTLGGVAVGLSAVTYLVLGQIGILLIGAFAGITLYTSWESRQPDISNAVRGEKGLEFLQRLLETKTASSCGMTEQDEKGEFEALARSFDDFQPETREALNALVDAVIRDYVDWWYGPILPTDKSFPLSCRKVLISFILNISGQLGRKRPADAFVDFLTHACSIIIVFLAQMATAFSELPSDRESTAVDAIYNYLSSDADSPLSNLLNTRQQAEKFKMVAEDLLGFLDKTARDCDPVKIFLREILSTIVLEGTLQTCSKADWINGWIVYLLESGETDLSQAIDEAIENQKAFSDIDGNVGNIALSKGNRNSYEMGKARRKEQAHKKKLSRADEEMEKAMEEMKRLNEMIAEADRAKDASNRKTSSDNSGLLDDALLPNGKDLVSNMKQQLNGVSPEKPSDRVSEPKVTSREPPPDKNEVKDETPYSPITPRSTTDLSSQDSPPSGNQAGSAAHHFTNFDQIVPPAREDSDEGEIRRPAPLTLHNAIITIHDDSPNGKGQLRSKPGWEYLIQIEPASSQHPGWMVIKTYPQFEALHESLRRIASVSGATAFLEAHATFPSWKVHTRSSLRGEVERYMRTACAEKSLAESEAFKRFLEKGQESRAASKGFSLESVGKGVLGALQSAPKGAFDSGKMVVGGVTGVFGNIGLGSRKSTNSSLLESQSVSPQNTGNPRPLSLPVLPRLDSFTSTNGTRASISRDSLDSQRSSVISLQPGKLPPMERRPSYQADSDQASLQPTRSDRWERRSPSGASSRGHSRASSMAAMRSPVRSPSETSLNGMKLPPPPNEMAEDCGSPTATRHSTDGNSMLLSPTTATNSGFHSSPTRTQAPIPLETPPVPASKPIKRRSRQYIPLSEQETRVAVELLFAVITELYTLSSAWNIRRTLLTAAKSFLLRPGNPSLTSIQSLIQQSVLDANTTDAGIATYLRKLRENSLPTEDERKAWPAELTSEEREELRVKARRLFIQSSVPTALMGIMGQSATGEALGRVFDCLQIEEVARGLFFGILLQALRLQVPQHAERGCRLAQPPPAPCRNRRSTTPGLRVYRVPLHPVVRVPDAEHAHVPPAAAQNAPLGARVGARLARPGLRSREPGREPLRSPTDRRHVKRIRRVVTGPGGGRRAAVEQRGGLGQQRVPLAAIITVVSSQEQPAATPAS</sequence>
<feature type="compositionally biased region" description="Basic and acidic residues" evidence="2">
    <location>
        <begin position="1162"/>
        <end position="1177"/>
    </location>
</feature>
<dbReference type="SMART" id="SM00313">
    <property type="entry name" value="PXA"/>
    <property type="match status" value="1"/>
</dbReference>
<feature type="compositionally biased region" description="Polar residues" evidence="2">
    <location>
        <begin position="504"/>
        <end position="524"/>
    </location>
</feature>
<protein>
    <recommendedName>
        <fullName evidence="4">PXA domain-containing protein</fullName>
    </recommendedName>
</protein>
<gene>
    <name evidence="5" type="ORF">DL764_005510</name>
</gene>
<proteinExistence type="inferred from homology"/>
<accession>A0A4Q4TCN9</accession>
<feature type="region of interest" description="Disordered" evidence="2">
    <location>
        <begin position="427"/>
        <end position="453"/>
    </location>
</feature>
<evidence type="ECO:0000259" key="4">
    <source>
        <dbReference type="PROSITE" id="PS51207"/>
    </source>
</evidence>
<feature type="transmembrane region" description="Helical" evidence="3">
    <location>
        <begin position="63"/>
        <end position="83"/>
    </location>
</feature>
<feature type="compositionally biased region" description="Polar residues" evidence="2">
    <location>
        <begin position="870"/>
        <end position="902"/>
    </location>
</feature>
<evidence type="ECO:0000313" key="6">
    <source>
        <dbReference type="Proteomes" id="UP000293360"/>
    </source>
</evidence>
<dbReference type="OrthoDB" id="41200at2759"/>
<dbReference type="AlphaFoldDB" id="A0A4Q4TCN9"/>
<dbReference type="PANTHER" id="PTHR22775:SF47">
    <property type="entry name" value="MEIOTICALLY UP-REGULATED GENE 122 PROTEIN"/>
    <property type="match status" value="1"/>
</dbReference>
<dbReference type="PROSITE" id="PS51207">
    <property type="entry name" value="PXA"/>
    <property type="match status" value="1"/>
</dbReference>
<keyword evidence="3" id="KW-1133">Transmembrane helix</keyword>
<evidence type="ECO:0000256" key="3">
    <source>
        <dbReference type="SAM" id="Phobius"/>
    </source>
</evidence>
<feature type="region of interest" description="Disordered" evidence="2">
    <location>
        <begin position="465"/>
        <end position="526"/>
    </location>
</feature>
<dbReference type="InterPro" id="IPR036871">
    <property type="entry name" value="PX_dom_sf"/>
</dbReference>
<keyword evidence="3" id="KW-0812">Transmembrane</keyword>
<dbReference type="Proteomes" id="UP000293360">
    <property type="component" value="Unassembled WGS sequence"/>
</dbReference>
<feature type="region of interest" description="Disordered" evidence="2">
    <location>
        <begin position="1157"/>
        <end position="1177"/>
    </location>
</feature>
<feature type="region of interest" description="Disordered" evidence="2">
    <location>
        <begin position="1"/>
        <end position="58"/>
    </location>
</feature>
<comment type="caution">
    <text evidence="5">The sequence shown here is derived from an EMBL/GenBank/DDBJ whole genome shotgun (WGS) entry which is preliminary data.</text>
</comment>
<feature type="compositionally biased region" description="Polar residues" evidence="2">
    <location>
        <begin position="760"/>
        <end position="785"/>
    </location>
</feature>